<evidence type="ECO:0000256" key="6">
    <source>
        <dbReference type="ARBA" id="ARBA00022989"/>
    </source>
</evidence>
<evidence type="ECO:0000256" key="9">
    <source>
        <dbReference type="ARBA" id="ARBA00023136"/>
    </source>
</evidence>
<evidence type="ECO:0000313" key="13">
    <source>
        <dbReference type="EMBL" id="KAH7967835.1"/>
    </source>
</evidence>
<gene>
    <name evidence="13" type="ORF">HPB52_002906</name>
</gene>
<evidence type="ECO:0000256" key="3">
    <source>
        <dbReference type="ARBA" id="ARBA00022448"/>
    </source>
</evidence>
<dbReference type="Proteomes" id="UP000821837">
    <property type="component" value="Unassembled WGS sequence"/>
</dbReference>
<feature type="transmembrane region" description="Helical" evidence="12">
    <location>
        <begin position="91"/>
        <end position="113"/>
    </location>
</feature>
<keyword evidence="9 12" id="KW-0472">Membrane</keyword>
<keyword evidence="5 12" id="KW-0812">Transmembrane</keyword>
<evidence type="ECO:0000256" key="1">
    <source>
        <dbReference type="ARBA" id="ARBA00004651"/>
    </source>
</evidence>
<keyword evidence="6 12" id="KW-1133">Transmembrane helix</keyword>
<evidence type="ECO:0000313" key="14">
    <source>
        <dbReference type="Proteomes" id="UP000821837"/>
    </source>
</evidence>
<accession>A0A9D4Q4I5</accession>
<sequence>MYLKTEKGHYPVPESYNGPDNDELDRLFTMTELWTATDERNKRSAPGRDVITYKLLGNMSGAAARGLLEHINEASKSSQNIVKMPNSTFTAIDYAVLIGSLMVPVSIGTYYAWLDRKRTTNREFLIASRQMGWFPVSLSMVASFLSATSMLGLPSEVFVRGSVLWIGSICACIAIVVAAFVFLPVYYNMDLTSINEVSMST</sequence>
<dbReference type="GO" id="GO:0006814">
    <property type="term" value="P:sodium ion transport"/>
    <property type="evidence" value="ECO:0007669"/>
    <property type="project" value="UniProtKB-KW"/>
</dbReference>
<dbReference type="GO" id="GO:0005886">
    <property type="term" value="C:plasma membrane"/>
    <property type="evidence" value="ECO:0007669"/>
    <property type="project" value="UniProtKB-SubCell"/>
</dbReference>
<name>A0A9D4Q4I5_RHISA</name>
<evidence type="ECO:0000256" key="7">
    <source>
        <dbReference type="ARBA" id="ARBA00023053"/>
    </source>
</evidence>
<comment type="similarity">
    <text evidence="2 11">Belongs to the sodium:solute symporter (SSF) (TC 2.A.21) family.</text>
</comment>
<dbReference type="GO" id="GO:0015293">
    <property type="term" value="F:symporter activity"/>
    <property type="evidence" value="ECO:0007669"/>
    <property type="project" value="TreeGrafter"/>
</dbReference>
<dbReference type="VEuPathDB" id="VectorBase:RSAN_040979"/>
<dbReference type="InterPro" id="IPR001734">
    <property type="entry name" value="Na/solute_symporter"/>
</dbReference>
<evidence type="ECO:0000256" key="11">
    <source>
        <dbReference type="RuleBase" id="RU362091"/>
    </source>
</evidence>
<reference evidence="13" key="1">
    <citation type="journal article" date="2020" name="Cell">
        <title>Large-Scale Comparative Analyses of Tick Genomes Elucidate Their Genetic Diversity and Vector Capacities.</title>
        <authorList>
            <consortium name="Tick Genome and Microbiome Consortium (TIGMIC)"/>
            <person name="Jia N."/>
            <person name="Wang J."/>
            <person name="Shi W."/>
            <person name="Du L."/>
            <person name="Sun Y."/>
            <person name="Zhan W."/>
            <person name="Jiang J.F."/>
            <person name="Wang Q."/>
            <person name="Zhang B."/>
            <person name="Ji P."/>
            <person name="Bell-Sakyi L."/>
            <person name="Cui X.M."/>
            <person name="Yuan T.T."/>
            <person name="Jiang B.G."/>
            <person name="Yang W.F."/>
            <person name="Lam T.T."/>
            <person name="Chang Q.C."/>
            <person name="Ding S.J."/>
            <person name="Wang X.J."/>
            <person name="Zhu J.G."/>
            <person name="Ruan X.D."/>
            <person name="Zhao L."/>
            <person name="Wei J.T."/>
            <person name="Ye R.Z."/>
            <person name="Que T.C."/>
            <person name="Du C.H."/>
            <person name="Zhou Y.H."/>
            <person name="Cheng J.X."/>
            <person name="Dai P.F."/>
            <person name="Guo W.B."/>
            <person name="Han X.H."/>
            <person name="Huang E.J."/>
            <person name="Li L.F."/>
            <person name="Wei W."/>
            <person name="Gao Y.C."/>
            <person name="Liu J.Z."/>
            <person name="Shao H.Z."/>
            <person name="Wang X."/>
            <person name="Wang C.C."/>
            <person name="Yang T.C."/>
            <person name="Huo Q.B."/>
            <person name="Li W."/>
            <person name="Chen H.Y."/>
            <person name="Chen S.E."/>
            <person name="Zhou L.G."/>
            <person name="Ni X.B."/>
            <person name="Tian J.H."/>
            <person name="Sheng Y."/>
            <person name="Liu T."/>
            <person name="Pan Y.S."/>
            <person name="Xia L.Y."/>
            <person name="Li J."/>
            <person name="Zhao F."/>
            <person name="Cao W.C."/>
        </authorList>
    </citation>
    <scope>NUCLEOTIDE SEQUENCE</scope>
    <source>
        <strain evidence="13">Rsan-2018</strain>
    </source>
</reference>
<dbReference type="PROSITE" id="PS50283">
    <property type="entry name" value="NA_SOLUT_SYMP_3"/>
    <property type="match status" value="1"/>
</dbReference>
<keyword evidence="4" id="KW-1003">Cell membrane</keyword>
<evidence type="ECO:0000256" key="8">
    <source>
        <dbReference type="ARBA" id="ARBA00023065"/>
    </source>
</evidence>
<reference evidence="13" key="2">
    <citation type="submission" date="2021-09" db="EMBL/GenBank/DDBJ databases">
        <authorList>
            <person name="Jia N."/>
            <person name="Wang J."/>
            <person name="Shi W."/>
            <person name="Du L."/>
            <person name="Sun Y."/>
            <person name="Zhan W."/>
            <person name="Jiang J."/>
            <person name="Wang Q."/>
            <person name="Zhang B."/>
            <person name="Ji P."/>
            <person name="Sakyi L.B."/>
            <person name="Cui X."/>
            <person name="Yuan T."/>
            <person name="Jiang B."/>
            <person name="Yang W."/>
            <person name="Lam T.T.-Y."/>
            <person name="Chang Q."/>
            <person name="Ding S."/>
            <person name="Wang X."/>
            <person name="Zhu J."/>
            <person name="Ruan X."/>
            <person name="Zhao L."/>
            <person name="Wei J."/>
            <person name="Que T."/>
            <person name="Du C."/>
            <person name="Cheng J."/>
            <person name="Dai P."/>
            <person name="Han X."/>
            <person name="Huang E."/>
            <person name="Gao Y."/>
            <person name="Liu J."/>
            <person name="Shao H."/>
            <person name="Ye R."/>
            <person name="Li L."/>
            <person name="Wei W."/>
            <person name="Wang X."/>
            <person name="Wang C."/>
            <person name="Huo Q."/>
            <person name="Li W."/>
            <person name="Guo W."/>
            <person name="Chen H."/>
            <person name="Chen S."/>
            <person name="Zhou L."/>
            <person name="Zhou L."/>
            <person name="Ni X."/>
            <person name="Tian J."/>
            <person name="Zhou Y."/>
            <person name="Sheng Y."/>
            <person name="Liu T."/>
            <person name="Pan Y."/>
            <person name="Xia L."/>
            <person name="Li J."/>
            <person name="Zhao F."/>
            <person name="Cao W."/>
        </authorList>
    </citation>
    <scope>NUCLEOTIDE SEQUENCE</scope>
    <source>
        <strain evidence="13">Rsan-2018</strain>
        <tissue evidence="13">Larvae</tissue>
    </source>
</reference>
<evidence type="ECO:0000256" key="10">
    <source>
        <dbReference type="ARBA" id="ARBA00023201"/>
    </source>
</evidence>
<dbReference type="EMBL" id="JABSTV010001248">
    <property type="protein sequence ID" value="KAH7967835.1"/>
    <property type="molecule type" value="Genomic_DNA"/>
</dbReference>
<dbReference type="VEuPathDB" id="VectorBase:RSAN_040551"/>
<dbReference type="PANTHER" id="PTHR42985:SF40">
    <property type="entry name" value="LD47995P-RELATED"/>
    <property type="match status" value="1"/>
</dbReference>
<dbReference type="PANTHER" id="PTHR42985">
    <property type="entry name" value="SODIUM-COUPLED MONOCARBOXYLATE TRANSPORTER"/>
    <property type="match status" value="1"/>
</dbReference>
<keyword evidence="3" id="KW-0813">Transport</keyword>
<dbReference type="Gene3D" id="1.20.1730.10">
    <property type="entry name" value="Sodium/glucose cotransporter"/>
    <property type="match status" value="1"/>
</dbReference>
<dbReference type="InterPro" id="IPR051163">
    <property type="entry name" value="Sodium:Solute_Symporter_SSF"/>
</dbReference>
<comment type="subcellular location">
    <subcellularLocation>
        <location evidence="1">Cell membrane</location>
        <topology evidence="1">Multi-pass membrane protein</topology>
    </subcellularLocation>
</comment>
<evidence type="ECO:0000256" key="5">
    <source>
        <dbReference type="ARBA" id="ARBA00022692"/>
    </source>
</evidence>
<feature type="transmembrane region" description="Helical" evidence="12">
    <location>
        <begin position="133"/>
        <end position="151"/>
    </location>
</feature>
<keyword evidence="14" id="KW-1185">Reference proteome</keyword>
<organism evidence="13 14">
    <name type="scientific">Rhipicephalus sanguineus</name>
    <name type="common">Brown dog tick</name>
    <name type="synonym">Ixodes sanguineus</name>
    <dbReference type="NCBI Taxonomy" id="34632"/>
    <lineage>
        <taxon>Eukaryota</taxon>
        <taxon>Metazoa</taxon>
        <taxon>Ecdysozoa</taxon>
        <taxon>Arthropoda</taxon>
        <taxon>Chelicerata</taxon>
        <taxon>Arachnida</taxon>
        <taxon>Acari</taxon>
        <taxon>Parasitiformes</taxon>
        <taxon>Ixodida</taxon>
        <taxon>Ixodoidea</taxon>
        <taxon>Ixodidae</taxon>
        <taxon>Rhipicephalinae</taxon>
        <taxon>Rhipicephalus</taxon>
        <taxon>Rhipicephalus</taxon>
    </lineage>
</organism>
<keyword evidence="7" id="KW-0915">Sodium</keyword>
<dbReference type="AlphaFoldDB" id="A0A9D4Q4I5"/>
<evidence type="ECO:0000256" key="4">
    <source>
        <dbReference type="ARBA" id="ARBA00022475"/>
    </source>
</evidence>
<evidence type="ECO:0000256" key="12">
    <source>
        <dbReference type="SAM" id="Phobius"/>
    </source>
</evidence>
<keyword evidence="8" id="KW-0406">Ion transport</keyword>
<proteinExistence type="inferred from homology"/>
<keyword evidence="10" id="KW-0739">Sodium transport</keyword>
<evidence type="ECO:0000256" key="2">
    <source>
        <dbReference type="ARBA" id="ARBA00006434"/>
    </source>
</evidence>
<feature type="transmembrane region" description="Helical" evidence="12">
    <location>
        <begin position="163"/>
        <end position="187"/>
    </location>
</feature>
<protein>
    <submittedName>
        <fullName evidence="13">Uncharacterized protein</fullName>
    </submittedName>
</protein>
<dbReference type="InterPro" id="IPR038377">
    <property type="entry name" value="Na/Glc_symporter_sf"/>
</dbReference>
<comment type="caution">
    <text evidence="13">The sequence shown here is derived from an EMBL/GenBank/DDBJ whole genome shotgun (WGS) entry which is preliminary data.</text>
</comment>
<dbReference type="Pfam" id="PF00474">
    <property type="entry name" value="SSF"/>
    <property type="match status" value="1"/>
</dbReference>